<dbReference type="Gene3D" id="3.40.50.300">
    <property type="entry name" value="P-loop containing nucleotide triphosphate hydrolases"/>
    <property type="match status" value="2"/>
</dbReference>
<keyword evidence="4" id="KW-1185">Reference proteome</keyword>
<keyword evidence="3" id="KW-0067">ATP-binding</keyword>
<accession>A0A562KNB2</accession>
<proteinExistence type="predicted"/>
<dbReference type="Proteomes" id="UP000316624">
    <property type="component" value="Unassembled WGS sequence"/>
</dbReference>
<evidence type="ECO:0000313" key="3">
    <source>
        <dbReference type="EMBL" id="TWH96755.1"/>
    </source>
</evidence>
<dbReference type="GO" id="GO:0003677">
    <property type="term" value="F:DNA binding"/>
    <property type="evidence" value="ECO:0007669"/>
    <property type="project" value="InterPro"/>
</dbReference>
<dbReference type="PANTHER" id="PTHR47396">
    <property type="entry name" value="TYPE I RESTRICTION ENZYME ECOKI R PROTEIN"/>
    <property type="match status" value="1"/>
</dbReference>
<gene>
    <name evidence="3" type="ORF">IQ35_00686</name>
</gene>
<dbReference type="SMART" id="SM00487">
    <property type="entry name" value="DEXDc"/>
    <property type="match status" value="1"/>
</dbReference>
<evidence type="ECO:0000259" key="1">
    <source>
        <dbReference type="PROSITE" id="PS51192"/>
    </source>
</evidence>
<dbReference type="Pfam" id="PF04851">
    <property type="entry name" value="ResIII"/>
    <property type="match status" value="1"/>
</dbReference>
<dbReference type="SUPFAM" id="SSF52540">
    <property type="entry name" value="P-loop containing nucleoside triphosphate hydrolases"/>
    <property type="match status" value="1"/>
</dbReference>
<dbReference type="InterPro" id="IPR027417">
    <property type="entry name" value="P-loop_NTPase"/>
</dbReference>
<feature type="domain" description="Helicase ATP-binding" evidence="1">
    <location>
        <begin position="15"/>
        <end position="170"/>
    </location>
</feature>
<dbReference type="InterPro" id="IPR006935">
    <property type="entry name" value="Helicase/UvrB_N"/>
</dbReference>
<comment type="caution">
    <text evidence="3">The sequence shown here is derived from an EMBL/GenBank/DDBJ whole genome shotgun (WGS) entry which is preliminary data.</text>
</comment>
<dbReference type="GO" id="GO:0004386">
    <property type="term" value="F:helicase activity"/>
    <property type="evidence" value="ECO:0007669"/>
    <property type="project" value="UniProtKB-KW"/>
</dbReference>
<dbReference type="PROSITE" id="PS51192">
    <property type="entry name" value="HELICASE_ATP_BIND_1"/>
    <property type="match status" value="1"/>
</dbReference>
<name>A0A562KNB2_SPHWJ</name>
<evidence type="ECO:0000259" key="2">
    <source>
        <dbReference type="PROSITE" id="PS51194"/>
    </source>
</evidence>
<dbReference type="InterPro" id="IPR050742">
    <property type="entry name" value="Helicase_Restrict-Modif_Enz"/>
</dbReference>
<dbReference type="InterPro" id="IPR001650">
    <property type="entry name" value="Helicase_C-like"/>
</dbReference>
<dbReference type="EMBL" id="VLKK01000002">
    <property type="protein sequence ID" value="TWH96755.1"/>
    <property type="molecule type" value="Genomic_DNA"/>
</dbReference>
<dbReference type="InterPro" id="IPR014001">
    <property type="entry name" value="Helicase_ATP-bd"/>
</dbReference>
<dbReference type="Pfam" id="PF00271">
    <property type="entry name" value="Helicase_C"/>
    <property type="match status" value="1"/>
</dbReference>
<dbReference type="RefSeq" id="WP_145071983.1">
    <property type="nucleotide sequence ID" value="NZ_JACIIY010000026.1"/>
</dbReference>
<organism evidence="3 4">
    <name type="scientific">Sphingobium wenxiniae (strain DSM 21828 / CGMCC 1.7748 / JZ-1)</name>
    <dbReference type="NCBI Taxonomy" id="595605"/>
    <lineage>
        <taxon>Bacteria</taxon>
        <taxon>Pseudomonadati</taxon>
        <taxon>Pseudomonadota</taxon>
        <taxon>Alphaproteobacteria</taxon>
        <taxon>Sphingomonadales</taxon>
        <taxon>Sphingomonadaceae</taxon>
        <taxon>Sphingobium</taxon>
    </lineage>
</organism>
<dbReference type="SMART" id="SM00490">
    <property type="entry name" value="HELICc"/>
    <property type="match status" value="1"/>
</dbReference>
<reference evidence="3 4" key="1">
    <citation type="journal article" date="2015" name="Stand. Genomic Sci.">
        <title>Genomic Encyclopedia of Bacterial and Archaeal Type Strains, Phase III: the genomes of soil and plant-associated and newly described type strains.</title>
        <authorList>
            <person name="Whitman W.B."/>
            <person name="Woyke T."/>
            <person name="Klenk H.P."/>
            <person name="Zhou Y."/>
            <person name="Lilburn T.G."/>
            <person name="Beck B.J."/>
            <person name="De Vos P."/>
            <person name="Vandamme P."/>
            <person name="Eisen J.A."/>
            <person name="Garrity G."/>
            <person name="Hugenholtz P."/>
            <person name="Kyrpides N.C."/>
        </authorList>
    </citation>
    <scope>NUCLEOTIDE SEQUENCE [LARGE SCALE GENOMIC DNA]</scope>
    <source>
        <strain evidence="3 4">CGMCC 1.7748</strain>
    </source>
</reference>
<dbReference type="PANTHER" id="PTHR47396:SF1">
    <property type="entry name" value="ATP-DEPENDENT HELICASE IRC3-RELATED"/>
    <property type="match status" value="1"/>
</dbReference>
<keyword evidence="3" id="KW-0347">Helicase</keyword>
<dbReference type="AlphaFoldDB" id="A0A562KNB2"/>
<dbReference type="GO" id="GO:0005829">
    <property type="term" value="C:cytosol"/>
    <property type="evidence" value="ECO:0007669"/>
    <property type="project" value="TreeGrafter"/>
</dbReference>
<protein>
    <submittedName>
        <fullName evidence="3">Superfamily II DNA or RNA helicase</fullName>
    </submittedName>
</protein>
<dbReference type="PROSITE" id="PS51194">
    <property type="entry name" value="HELICASE_CTER"/>
    <property type="match status" value="1"/>
</dbReference>
<keyword evidence="3" id="KW-0378">Hydrolase</keyword>
<sequence length="560" mass="60704">MIPRDYQRAAVDAARSRTAAHGNTILMLPTGAGKTAVAGFYIGEEVEAERNARVLVLQHTDELVQQNLAAITGITGLRSSIVKASQNDWSGQLIFGSVQTLARAGRRADLGHVSHLIIDECHRAAASGYLDIVRDIRRINPDVKILGLSATPSRGDGRSLRQTFDNIGYQLKIGTLIARGILVPPRTYTMDLGVNDELAGINSMAGDFDMRQADKVLNRSVLNDAVVQHWREKAGDRRSIFFCSTVDHADAVAAAFRSAGITAETISGDMAGADRADLIARFDRGEVQVLTNCMVLTEGFDSQPVGCIGILRPMLHKGTFIQAIGRGLRKVDPQRYPGIIKTDCVILDFAGAAIRHGCLEQEISLDDDDGQPGEAPYKSCPDCQAEIPLGAGECPFCGHTFAREVGEKRLLTDFDLLEIDLLNQSPFQWCDIRGDGESLIASGFDAWAGVFHDGTLWHALGGPKAGAPRKIAIGTRVQALAEADDFLRSAESSLAAAKSRRWLKEPASAKQLGCLRRAGIEVSPMDFGYSKYDANCQLKFHWNRDAIIRLVSGAQPRVAA</sequence>
<dbReference type="InterPro" id="IPR018886">
    <property type="entry name" value="UPF0547"/>
</dbReference>
<dbReference type="GO" id="GO:0016787">
    <property type="term" value="F:hydrolase activity"/>
    <property type="evidence" value="ECO:0007669"/>
    <property type="project" value="InterPro"/>
</dbReference>
<dbReference type="GO" id="GO:0005524">
    <property type="term" value="F:ATP binding"/>
    <property type="evidence" value="ECO:0007669"/>
    <property type="project" value="InterPro"/>
</dbReference>
<feature type="domain" description="Helicase C-terminal" evidence="2">
    <location>
        <begin position="221"/>
        <end position="371"/>
    </location>
</feature>
<evidence type="ECO:0000313" key="4">
    <source>
        <dbReference type="Proteomes" id="UP000316624"/>
    </source>
</evidence>
<keyword evidence="3" id="KW-0547">Nucleotide-binding</keyword>
<dbReference type="Pfam" id="PF10571">
    <property type="entry name" value="UPF0547"/>
    <property type="match status" value="1"/>
</dbReference>